<dbReference type="GO" id="GO:0000987">
    <property type="term" value="F:cis-regulatory region sequence-specific DNA binding"/>
    <property type="evidence" value="ECO:0007669"/>
    <property type="project" value="InterPro"/>
</dbReference>
<dbReference type="InterPro" id="IPR013321">
    <property type="entry name" value="Arc_rbn_hlx_hlx"/>
</dbReference>
<accession>A0A261F5H8</accession>
<organism evidence="3 4">
    <name type="scientific">Alloscardovia macacae</name>
    <dbReference type="NCBI Taxonomy" id="1160091"/>
    <lineage>
        <taxon>Bacteria</taxon>
        <taxon>Bacillati</taxon>
        <taxon>Actinomycetota</taxon>
        <taxon>Actinomycetes</taxon>
        <taxon>Bifidobacteriales</taxon>
        <taxon>Bifidobacteriaceae</taxon>
        <taxon>Alloscardovia</taxon>
    </lineage>
</organism>
<dbReference type="InterPro" id="IPR007337">
    <property type="entry name" value="RelB/DinJ"/>
</dbReference>
<evidence type="ECO:0000313" key="4">
    <source>
        <dbReference type="Proteomes" id="UP000243657"/>
    </source>
</evidence>
<comment type="caution">
    <text evidence="3">The sequence shown here is derived from an EMBL/GenBank/DDBJ whole genome shotgun (WGS) entry which is preliminary data.</text>
</comment>
<dbReference type="PANTHER" id="PTHR38781:SF1">
    <property type="entry name" value="ANTITOXIN DINJ-RELATED"/>
    <property type="match status" value="1"/>
</dbReference>
<sequence>MATSPVQIRIDETVKKNATVLFNELGLDMSSAVNIFLRQCLLHDGLPFSVEKPAYKKSTLAAMEEARRISRDDSVPAYTTMEDLKRALEE</sequence>
<evidence type="ECO:0000256" key="1">
    <source>
        <dbReference type="ARBA" id="ARBA00010562"/>
    </source>
</evidence>
<dbReference type="RefSeq" id="WP_094726482.1">
    <property type="nucleotide sequence ID" value="NZ_JBHLWS010000013.1"/>
</dbReference>
<name>A0A261F5H8_9BIFI</name>
<dbReference type="GO" id="GO:0044010">
    <property type="term" value="P:single-species biofilm formation"/>
    <property type="evidence" value="ECO:0007669"/>
    <property type="project" value="InterPro"/>
</dbReference>
<dbReference type="PANTHER" id="PTHR38781">
    <property type="entry name" value="ANTITOXIN DINJ-RELATED"/>
    <property type="match status" value="1"/>
</dbReference>
<proteinExistence type="inferred from homology"/>
<dbReference type="GO" id="GO:0006351">
    <property type="term" value="P:DNA-templated transcription"/>
    <property type="evidence" value="ECO:0007669"/>
    <property type="project" value="TreeGrafter"/>
</dbReference>
<gene>
    <name evidence="3" type="ORF">ALMA_0809</name>
</gene>
<dbReference type="EMBL" id="MWWT01000005">
    <property type="protein sequence ID" value="OZG54348.1"/>
    <property type="molecule type" value="Genomic_DNA"/>
</dbReference>
<evidence type="ECO:0000256" key="2">
    <source>
        <dbReference type="ARBA" id="ARBA00022649"/>
    </source>
</evidence>
<comment type="similarity">
    <text evidence="1">Belongs to the RelB/DinJ antitoxin family.</text>
</comment>
<dbReference type="Pfam" id="PF04221">
    <property type="entry name" value="RelB"/>
    <property type="match status" value="1"/>
</dbReference>
<dbReference type="Gene3D" id="1.10.1220.10">
    <property type="entry name" value="Met repressor-like"/>
    <property type="match status" value="1"/>
</dbReference>
<keyword evidence="2" id="KW-1277">Toxin-antitoxin system</keyword>
<dbReference type="InterPro" id="IPR026262">
    <property type="entry name" value="DinJ"/>
</dbReference>
<dbReference type="AlphaFoldDB" id="A0A261F5H8"/>
<evidence type="ECO:0000313" key="3">
    <source>
        <dbReference type="EMBL" id="OZG54348.1"/>
    </source>
</evidence>
<dbReference type="PIRSF" id="PIRSF003108">
    <property type="entry name" value="DinJ"/>
    <property type="match status" value="1"/>
</dbReference>
<reference evidence="3 4" key="1">
    <citation type="journal article" date="2017" name="BMC Genomics">
        <title>Comparative genomic and phylogenomic analyses of the Bifidobacteriaceae family.</title>
        <authorList>
            <person name="Lugli G.A."/>
            <person name="Milani C."/>
            <person name="Turroni F."/>
            <person name="Duranti S."/>
            <person name="Mancabelli L."/>
            <person name="Mangifesta M."/>
            <person name="Ferrario C."/>
            <person name="Modesto M."/>
            <person name="Mattarelli P."/>
            <person name="Jiri K."/>
            <person name="van Sinderen D."/>
            <person name="Ventura M."/>
        </authorList>
    </citation>
    <scope>NUCLEOTIDE SEQUENCE [LARGE SCALE GENOMIC DNA]</scope>
    <source>
        <strain evidence="3 4">DSM 24762</strain>
    </source>
</reference>
<dbReference type="NCBIfam" id="TIGR02384">
    <property type="entry name" value="RelB_DinJ"/>
    <property type="match status" value="1"/>
</dbReference>
<dbReference type="GO" id="GO:0015643">
    <property type="term" value="F:toxic substance binding"/>
    <property type="evidence" value="ECO:0007669"/>
    <property type="project" value="InterPro"/>
</dbReference>
<dbReference type="Proteomes" id="UP000243657">
    <property type="component" value="Unassembled WGS sequence"/>
</dbReference>
<dbReference type="GO" id="GO:0006355">
    <property type="term" value="P:regulation of DNA-templated transcription"/>
    <property type="evidence" value="ECO:0007669"/>
    <property type="project" value="InterPro"/>
</dbReference>
<protein>
    <submittedName>
        <fullName evidence="3">ACP phosphodiesterase</fullName>
    </submittedName>
</protein>
<keyword evidence="4" id="KW-1185">Reference proteome</keyword>